<reference evidence="1 2" key="1">
    <citation type="submission" date="2018-06" db="EMBL/GenBank/DDBJ databases">
        <title>Complete genome of Desulfovibrio marinus P48SEP.</title>
        <authorList>
            <person name="Crispim J.S."/>
            <person name="Vidigal P.M.P."/>
            <person name="Silva L.C.F."/>
            <person name="Araujo L.C."/>
            <person name="Laguardia C.N."/>
            <person name="Dias R.S."/>
            <person name="Sousa M.P."/>
            <person name="Paula S.O."/>
            <person name="Silva C."/>
        </authorList>
    </citation>
    <scope>NUCLEOTIDE SEQUENCE [LARGE SCALE GENOMIC DNA]</scope>
    <source>
        <strain evidence="1 2">P48SEP</strain>
    </source>
</reference>
<dbReference type="EMBL" id="QMIF01000279">
    <property type="protein sequence ID" value="TVM25399.1"/>
    <property type="molecule type" value="Genomic_DNA"/>
</dbReference>
<gene>
    <name evidence="1" type="ORF">DQK91_23140</name>
</gene>
<evidence type="ECO:0000313" key="1">
    <source>
        <dbReference type="EMBL" id="TVM25399.1"/>
    </source>
</evidence>
<sequence length="70" mass="7743">MVGYTRELPLSLVFAFTREQPEGLPAESPATRFVYGRLGPGLLQELFSGKEGFYLCGPEPFQQAVAHALR</sequence>
<feature type="non-terminal residue" evidence="1">
    <location>
        <position position="70"/>
    </location>
</feature>
<organism evidence="1 2">
    <name type="scientific">Oceanidesulfovibrio marinus</name>
    <dbReference type="NCBI Taxonomy" id="370038"/>
    <lineage>
        <taxon>Bacteria</taxon>
        <taxon>Pseudomonadati</taxon>
        <taxon>Thermodesulfobacteriota</taxon>
        <taxon>Desulfovibrionia</taxon>
        <taxon>Desulfovibrionales</taxon>
        <taxon>Desulfovibrionaceae</taxon>
        <taxon>Oceanidesulfovibrio</taxon>
    </lineage>
</organism>
<dbReference type="Proteomes" id="UP000434052">
    <property type="component" value="Unassembled WGS sequence"/>
</dbReference>
<proteinExistence type="predicted"/>
<dbReference type="AlphaFoldDB" id="A0A6P1ZAX9"/>
<evidence type="ECO:0000313" key="2">
    <source>
        <dbReference type="Proteomes" id="UP000434052"/>
    </source>
</evidence>
<dbReference type="SUPFAM" id="SSF52343">
    <property type="entry name" value="Ferredoxin reductase-like, C-terminal NADP-linked domain"/>
    <property type="match status" value="1"/>
</dbReference>
<dbReference type="InterPro" id="IPR039261">
    <property type="entry name" value="FNR_nucleotide-bd"/>
</dbReference>
<comment type="caution">
    <text evidence="1">The sequence shown here is derived from an EMBL/GenBank/DDBJ whole genome shotgun (WGS) entry which is preliminary data.</text>
</comment>
<accession>A0A6P1ZAX9</accession>
<name>A0A6P1ZAX9_9BACT</name>
<protein>
    <submittedName>
        <fullName evidence="1">FAD/NAD-binding family oxidoreductase</fullName>
    </submittedName>
</protein>